<keyword evidence="3" id="KW-0813">Transport</keyword>
<evidence type="ECO:0000256" key="5">
    <source>
        <dbReference type="ARBA" id="ARBA00022737"/>
    </source>
</evidence>
<evidence type="ECO:0000313" key="15">
    <source>
        <dbReference type="Ensembl" id="ENSNPEP00000021202.1"/>
    </source>
</evidence>
<evidence type="ECO:0000259" key="14">
    <source>
        <dbReference type="SMART" id="SM00322"/>
    </source>
</evidence>
<feature type="region of interest" description="Disordered" evidence="13">
    <location>
        <begin position="1"/>
        <end position="58"/>
    </location>
</feature>
<keyword evidence="5" id="KW-0677">Repeat</keyword>
<dbReference type="GO" id="GO:0005634">
    <property type="term" value="C:nucleus"/>
    <property type="evidence" value="ECO:0007669"/>
    <property type="project" value="UniProtKB-SubCell"/>
</dbReference>
<name>A0A8C6ZV34_NOTPE</name>
<dbReference type="InterPro" id="IPR036612">
    <property type="entry name" value="KH_dom_type_1_sf"/>
</dbReference>
<feature type="region of interest" description="Disordered" evidence="13">
    <location>
        <begin position="83"/>
        <end position="118"/>
    </location>
</feature>
<feature type="domain" description="K Homology" evidence="14">
    <location>
        <begin position="134"/>
        <end position="204"/>
    </location>
</feature>
<comment type="similarity">
    <text evidence="9">Belongs to the KHSRP family.</text>
</comment>
<dbReference type="InterPro" id="IPR047370">
    <property type="entry name" value="KH-I_FUBP2_rpt3"/>
</dbReference>
<feature type="compositionally biased region" description="Basic and acidic residues" evidence="13">
    <location>
        <begin position="98"/>
        <end position="110"/>
    </location>
</feature>
<evidence type="ECO:0000256" key="9">
    <source>
        <dbReference type="ARBA" id="ARBA00060959"/>
    </source>
</evidence>
<dbReference type="CDD" id="cd22488">
    <property type="entry name" value="KH-I_FUBP2_rpt4"/>
    <property type="match status" value="1"/>
</dbReference>
<evidence type="ECO:0000256" key="10">
    <source>
        <dbReference type="ARBA" id="ARBA00071121"/>
    </source>
</evidence>
<dbReference type="GO" id="GO:0005737">
    <property type="term" value="C:cytoplasm"/>
    <property type="evidence" value="ECO:0007669"/>
    <property type="project" value="UniProtKB-SubCell"/>
</dbReference>
<dbReference type="SMART" id="SM00322">
    <property type="entry name" value="KH"/>
    <property type="match status" value="4"/>
</dbReference>
<dbReference type="Ensembl" id="ENSNPET00000021747.1">
    <property type="protein sequence ID" value="ENSNPEP00000021202.1"/>
    <property type="gene ID" value="ENSNPEG00000015726.1"/>
</dbReference>
<accession>A0A8C6ZV34</accession>
<dbReference type="PANTHER" id="PTHR10288">
    <property type="entry name" value="KH DOMAIN CONTAINING RNA BINDING PROTEIN"/>
    <property type="match status" value="1"/>
</dbReference>
<keyword evidence="7 12" id="KW-0694">RNA-binding</keyword>
<dbReference type="CDD" id="cd22482">
    <property type="entry name" value="KH-I_FUBP2_rpt2"/>
    <property type="match status" value="1"/>
</dbReference>
<organism evidence="15 16">
    <name type="scientific">Nothoprocta perdicaria</name>
    <name type="common">Chilean tinamou</name>
    <name type="synonym">Crypturus perdicarius</name>
    <dbReference type="NCBI Taxonomy" id="30464"/>
    <lineage>
        <taxon>Eukaryota</taxon>
        <taxon>Metazoa</taxon>
        <taxon>Chordata</taxon>
        <taxon>Craniata</taxon>
        <taxon>Vertebrata</taxon>
        <taxon>Euteleostomi</taxon>
        <taxon>Archelosauria</taxon>
        <taxon>Archosauria</taxon>
        <taxon>Dinosauria</taxon>
        <taxon>Saurischia</taxon>
        <taxon>Theropoda</taxon>
        <taxon>Coelurosauria</taxon>
        <taxon>Aves</taxon>
        <taxon>Palaeognathae</taxon>
        <taxon>Tinamiformes</taxon>
        <taxon>Tinamidae</taxon>
        <taxon>Nothoprocta</taxon>
    </lineage>
</organism>
<protein>
    <recommendedName>
        <fullName evidence="10">Far upstream element-binding protein 2</fullName>
    </recommendedName>
    <alternativeName>
        <fullName evidence="11">KH type-splicing regulatory protein</fullName>
    </alternativeName>
</protein>
<reference evidence="15" key="1">
    <citation type="submission" date="2025-08" db="UniProtKB">
        <authorList>
            <consortium name="Ensembl"/>
        </authorList>
    </citation>
    <scope>IDENTIFICATION</scope>
</reference>
<feature type="domain" description="K Homology" evidence="14">
    <location>
        <begin position="222"/>
        <end position="294"/>
    </location>
</feature>
<evidence type="ECO:0000256" key="4">
    <source>
        <dbReference type="ARBA" id="ARBA00022490"/>
    </source>
</evidence>
<evidence type="ECO:0000256" key="8">
    <source>
        <dbReference type="ARBA" id="ARBA00023242"/>
    </source>
</evidence>
<dbReference type="Gene3D" id="3.30.1370.10">
    <property type="entry name" value="K Homology domain, type 1"/>
    <property type="match status" value="4"/>
</dbReference>
<keyword evidence="8" id="KW-0539">Nucleus</keyword>
<dbReference type="FunFam" id="3.30.1370.10:FF:000010">
    <property type="entry name" value="far upstream element-binding protein 1 isoform X1"/>
    <property type="match status" value="1"/>
</dbReference>
<dbReference type="AlphaFoldDB" id="A0A8C6ZV34"/>
<gene>
    <name evidence="15" type="primary">KHSRP</name>
</gene>
<dbReference type="InterPro" id="IPR047372">
    <property type="entry name" value="KH-I_FUBP2_rpt1"/>
</dbReference>
<dbReference type="InterPro" id="IPR004087">
    <property type="entry name" value="KH_dom"/>
</dbReference>
<dbReference type="FunFam" id="3.30.1370.10:FF:000049">
    <property type="entry name" value="far upstream element-binding protein 2"/>
    <property type="match status" value="1"/>
</dbReference>
<evidence type="ECO:0000256" key="3">
    <source>
        <dbReference type="ARBA" id="ARBA00022448"/>
    </source>
</evidence>
<feature type="compositionally biased region" description="Low complexity" evidence="13">
    <location>
        <begin position="22"/>
        <end position="32"/>
    </location>
</feature>
<evidence type="ECO:0000256" key="13">
    <source>
        <dbReference type="SAM" id="MobiDB-lite"/>
    </source>
</evidence>
<keyword evidence="6" id="KW-0509">mRNA transport</keyword>
<dbReference type="PROSITE" id="PS50084">
    <property type="entry name" value="KH_TYPE_1"/>
    <property type="match status" value="4"/>
</dbReference>
<sequence length="539" mass="54816">MSEFSAAGPPPAAGGAAGGGPSPAANAAAASAGPPPGGAGPAGGGPAGAGGGPPGAIRKDAFADAVQRARQIAAKIGGDAATAVNNNAPDFSFGGQKRQLEDGDQPESKKLAAAPGCPPLSPRGLTTCPVCSRSTVTEEYRVPDGMVGLIIGRGGEQINKIQQDSGCKVQISPDSGGLPERSVSLTGSPESVQKAKLMLDDIVSRGRGGPPGQFHDNANGQNGTVQEIMIPAGKAGLVIGKGGETIKQLQERAGVKMILIQDGSQNTNVDKPLRIIGDPYKVQQACEMVMDILRERDQGGFGERNEYGSRVGGGIDVPVPRHSVGVVIGRSGEMIKKIQNDAGVRIQFKQDDGTGPEKIAHIMGPPERCEHAARIINDLLQSLRSGPPGPPGPGMPPGGRGRGRGQGSWGPPGGEMTFSIPTHKCGLVIGRGGENVKAINQQTGAFVEISRQLPPNGDPNFKLFIIRGSPQQIDHAKQLIEEKIEVGAPGGPPAPRPAPGAALGLSRVSVPSPPGPVPGQPPAPAAPPVQGEPPQPPPA</sequence>
<keyword evidence="4" id="KW-0963">Cytoplasm</keyword>
<keyword evidence="16" id="KW-1185">Reference proteome</keyword>
<feature type="compositionally biased region" description="Gly residues" evidence="13">
    <location>
        <begin position="39"/>
        <end position="54"/>
    </location>
</feature>
<feature type="compositionally biased region" description="Pro residues" evidence="13">
    <location>
        <begin position="511"/>
        <end position="539"/>
    </location>
</feature>
<proteinExistence type="inferred from homology"/>
<dbReference type="CDD" id="cd22485">
    <property type="entry name" value="KH-I_FUBP2_rpt3"/>
    <property type="match status" value="1"/>
</dbReference>
<feature type="domain" description="K Homology" evidence="14">
    <location>
        <begin position="311"/>
        <end position="381"/>
    </location>
</feature>
<evidence type="ECO:0000256" key="1">
    <source>
        <dbReference type="ARBA" id="ARBA00004123"/>
    </source>
</evidence>
<reference evidence="15" key="2">
    <citation type="submission" date="2025-09" db="UniProtKB">
        <authorList>
            <consortium name="Ensembl"/>
        </authorList>
    </citation>
    <scope>IDENTIFICATION</scope>
</reference>
<evidence type="ECO:0000256" key="2">
    <source>
        <dbReference type="ARBA" id="ARBA00004496"/>
    </source>
</evidence>
<dbReference type="Pfam" id="PF00013">
    <property type="entry name" value="KH_1"/>
    <property type="match status" value="4"/>
</dbReference>
<feature type="domain" description="K Homology" evidence="14">
    <location>
        <begin position="412"/>
        <end position="485"/>
    </location>
</feature>
<evidence type="ECO:0000256" key="11">
    <source>
        <dbReference type="ARBA" id="ARBA00081725"/>
    </source>
</evidence>
<evidence type="ECO:0000256" key="6">
    <source>
        <dbReference type="ARBA" id="ARBA00022816"/>
    </source>
</evidence>
<feature type="region of interest" description="Disordered" evidence="13">
    <location>
        <begin position="486"/>
        <end position="539"/>
    </location>
</feature>
<dbReference type="GO" id="GO:0003729">
    <property type="term" value="F:mRNA binding"/>
    <property type="evidence" value="ECO:0007669"/>
    <property type="project" value="UniProtKB-ARBA"/>
</dbReference>
<dbReference type="InterPro" id="IPR004088">
    <property type="entry name" value="KH_dom_type_1"/>
</dbReference>
<dbReference type="CDD" id="cd22479">
    <property type="entry name" value="KH-I_FUBP2_rpt1"/>
    <property type="match status" value="1"/>
</dbReference>
<dbReference type="SUPFAM" id="SSF54791">
    <property type="entry name" value="Eukaryotic type KH-domain (KH-domain type I)"/>
    <property type="match status" value="4"/>
</dbReference>
<evidence type="ECO:0000313" key="16">
    <source>
        <dbReference type="Proteomes" id="UP000694420"/>
    </source>
</evidence>
<dbReference type="InterPro" id="IPR047369">
    <property type="entry name" value="KH-I_FUBP2_rpt2"/>
</dbReference>
<dbReference type="Proteomes" id="UP000694420">
    <property type="component" value="Unplaced"/>
</dbReference>
<dbReference type="FunFam" id="3.30.1370.10:FF:000007">
    <property type="entry name" value="far upstream element-binding protein 1 isoform X1"/>
    <property type="match status" value="1"/>
</dbReference>
<feature type="region of interest" description="Disordered" evidence="13">
    <location>
        <begin position="382"/>
        <end position="417"/>
    </location>
</feature>
<evidence type="ECO:0000256" key="12">
    <source>
        <dbReference type="PROSITE-ProRule" id="PRU00117"/>
    </source>
</evidence>
<comment type="subcellular location">
    <subcellularLocation>
        <location evidence="2">Cytoplasm</location>
    </subcellularLocation>
    <subcellularLocation>
        <location evidence="1">Nucleus</location>
    </subcellularLocation>
</comment>
<dbReference type="FunFam" id="3.30.1370.10:FF:000008">
    <property type="entry name" value="far upstream element-binding protein 1 isoform X1"/>
    <property type="match status" value="1"/>
</dbReference>
<evidence type="ECO:0000256" key="7">
    <source>
        <dbReference type="ARBA" id="ARBA00022884"/>
    </source>
</evidence>
<dbReference type="GO" id="GO:0051028">
    <property type="term" value="P:mRNA transport"/>
    <property type="evidence" value="ECO:0007669"/>
    <property type="project" value="UniProtKB-KW"/>
</dbReference>
<dbReference type="InterPro" id="IPR047371">
    <property type="entry name" value="KH-I_FUBP2_rpt4"/>
</dbReference>
<feature type="compositionally biased region" description="Pro residues" evidence="13">
    <location>
        <begin position="387"/>
        <end position="396"/>
    </location>
</feature>
<feature type="compositionally biased region" description="Gly residues" evidence="13">
    <location>
        <begin position="397"/>
        <end position="413"/>
    </location>
</feature>